<proteinExistence type="predicted"/>
<dbReference type="GO" id="GO:0005576">
    <property type="term" value="C:extracellular region"/>
    <property type="evidence" value="ECO:0007669"/>
    <property type="project" value="UniProtKB-SubCell"/>
</dbReference>
<evidence type="ECO:0000313" key="10">
    <source>
        <dbReference type="EMBL" id="ORX97684.1"/>
    </source>
</evidence>
<dbReference type="InterPro" id="IPR050955">
    <property type="entry name" value="Plant_Biomass_Hydrol_Est"/>
</dbReference>
<evidence type="ECO:0000313" key="11">
    <source>
        <dbReference type="Proteomes" id="UP000193144"/>
    </source>
</evidence>
<dbReference type="PANTHER" id="PTHR43037:SF3">
    <property type="entry name" value="FERULOYL ESTERASE B"/>
    <property type="match status" value="1"/>
</dbReference>
<keyword evidence="2" id="KW-0719">Serine esterase</keyword>
<dbReference type="Gene3D" id="3.40.50.1820">
    <property type="entry name" value="alpha/beta hydrolase"/>
    <property type="match status" value="1"/>
</dbReference>
<dbReference type="Proteomes" id="UP000193144">
    <property type="component" value="Unassembled WGS sequence"/>
</dbReference>
<feature type="signal peptide" evidence="9">
    <location>
        <begin position="1"/>
        <end position="18"/>
    </location>
</feature>
<comment type="subcellular location">
    <subcellularLocation>
        <location evidence="1">Secreted</location>
    </subcellularLocation>
</comment>
<keyword evidence="6" id="KW-0325">Glycoprotein</keyword>
<comment type="caution">
    <text evidence="10">The sequence shown here is derived from an EMBL/GenBank/DDBJ whole genome shotgun (WGS) entry which is preliminary data.</text>
</comment>
<dbReference type="EMBL" id="MCFA01000229">
    <property type="protein sequence ID" value="ORX97684.1"/>
    <property type="molecule type" value="Genomic_DNA"/>
</dbReference>
<dbReference type="PANTHER" id="PTHR43037">
    <property type="entry name" value="UNNAMED PRODUCT-RELATED"/>
    <property type="match status" value="1"/>
</dbReference>
<sequence length="210" mass="21823">MQPMIFPSFLLLASTAVGAPMASLQEVTGFGSNPSNIKMFVYVPDRLATKPAILVAAHACQNTAASTFGSTPYKGFADQKGFIVIYPQSAVSGACWDVSSKSSLSHNGAGSSNSIANMVTYGITKYNADASKVFFVGLSSGAMMANVMAATYPELFNAIIVHSGVPAGCFVSASNQVATWNGTCSGGKTSHTPQEWATVVKNMYPGYSGS</sequence>
<dbReference type="GO" id="GO:0000272">
    <property type="term" value="P:polysaccharide catabolic process"/>
    <property type="evidence" value="ECO:0007669"/>
    <property type="project" value="UniProtKB-KW"/>
</dbReference>
<evidence type="ECO:0000256" key="3">
    <source>
        <dbReference type="ARBA" id="ARBA00022525"/>
    </source>
</evidence>
<name>A0A1Y1YJB2_9PLEO</name>
<evidence type="ECO:0000256" key="6">
    <source>
        <dbReference type="ARBA" id="ARBA00023180"/>
    </source>
</evidence>
<keyword evidence="3" id="KW-0964">Secreted</keyword>
<dbReference type="GO" id="GO:0052689">
    <property type="term" value="F:carboxylic ester hydrolase activity"/>
    <property type="evidence" value="ECO:0007669"/>
    <property type="project" value="UniProtKB-KW"/>
</dbReference>
<dbReference type="Pfam" id="PF10503">
    <property type="entry name" value="Esterase_PHB"/>
    <property type="match status" value="1"/>
</dbReference>
<keyword evidence="11" id="KW-1185">Reference proteome</keyword>
<keyword evidence="4 9" id="KW-0732">Signal</keyword>
<dbReference type="OrthoDB" id="2425929at2759"/>
<keyword evidence="7" id="KW-0119">Carbohydrate metabolism</keyword>
<keyword evidence="8" id="KW-0624">Polysaccharide degradation</keyword>
<evidence type="ECO:0000256" key="8">
    <source>
        <dbReference type="ARBA" id="ARBA00023326"/>
    </source>
</evidence>
<dbReference type="STRING" id="1231657.A0A1Y1YJB2"/>
<evidence type="ECO:0000256" key="4">
    <source>
        <dbReference type="ARBA" id="ARBA00022729"/>
    </source>
</evidence>
<evidence type="ECO:0000256" key="1">
    <source>
        <dbReference type="ARBA" id="ARBA00004613"/>
    </source>
</evidence>
<dbReference type="SUPFAM" id="SSF53474">
    <property type="entry name" value="alpha/beta-Hydrolases"/>
    <property type="match status" value="2"/>
</dbReference>
<reference evidence="10 11" key="1">
    <citation type="submission" date="2016-07" db="EMBL/GenBank/DDBJ databases">
        <title>Pervasive Adenine N6-methylation of Active Genes in Fungi.</title>
        <authorList>
            <consortium name="DOE Joint Genome Institute"/>
            <person name="Mondo S.J."/>
            <person name="Dannebaum R.O."/>
            <person name="Kuo R.C."/>
            <person name="Labutti K."/>
            <person name="Haridas S."/>
            <person name="Kuo A."/>
            <person name="Salamov A."/>
            <person name="Ahrendt S.R."/>
            <person name="Lipzen A."/>
            <person name="Sullivan W."/>
            <person name="Andreopoulos W.B."/>
            <person name="Clum A."/>
            <person name="Lindquist E."/>
            <person name="Daum C."/>
            <person name="Ramamoorthy G.K."/>
            <person name="Gryganskyi A."/>
            <person name="Culley D."/>
            <person name="Magnuson J.K."/>
            <person name="James T.Y."/>
            <person name="O'Malley M.A."/>
            <person name="Stajich J.E."/>
            <person name="Spatafora J.W."/>
            <person name="Visel A."/>
            <person name="Grigoriev I.V."/>
        </authorList>
    </citation>
    <scope>NUCLEOTIDE SEQUENCE [LARGE SCALE GENOMIC DNA]</scope>
    <source>
        <strain evidence="10 11">CBS 115471</strain>
    </source>
</reference>
<dbReference type="InterPro" id="IPR029058">
    <property type="entry name" value="AB_hydrolase_fold"/>
</dbReference>
<gene>
    <name evidence="10" type="ORF">BCR34DRAFT_607188</name>
</gene>
<dbReference type="AlphaFoldDB" id="A0A1Y1YJB2"/>
<dbReference type="InterPro" id="IPR010126">
    <property type="entry name" value="Esterase_phb"/>
</dbReference>
<evidence type="ECO:0000256" key="2">
    <source>
        <dbReference type="ARBA" id="ARBA00022487"/>
    </source>
</evidence>
<organism evidence="10 11">
    <name type="scientific">Clohesyomyces aquaticus</name>
    <dbReference type="NCBI Taxonomy" id="1231657"/>
    <lineage>
        <taxon>Eukaryota</taxon>
        <taxon>Fungi</taxon>
        <taxon>Dikarya</taxon>
        <taxon>Ascomycota</taxon>
        <taxon>Pezizomycotina</taxon>
        <taxon>Dothideomycetes</taxon>
        <taxon>Pleosporomycetidae</taxon>
        <taxon>Pleosporales</taxon>
        <taxon>Lindgomycetaceae</taxon>
        <taxon>Clohesyomyces</taxon>
    </lineage>
</organism>
<evidence type="ECO:0000256" key="5">
    <source>
        <dbReference type="ARBA" id="ARBA00022801"/>
    </source>
</evidence>
<evidence type="ECO:0000256" key="7">
    <source>
        <dbReference type="ARBA" id="ARBA00023277"/>
    </source>
</evidence>
<evidence type="ECO:0000256" key="9">
    <source>
        <dbReference type="SAM" id="SignalP"/>
    </source>
</evidence>
<keyword evidence="5" id="KW-0378">Hydrolase</keyword>
<protein>
    <submittedName>
        <fullName evidence="10">Esterase PHB depolymerase-domain-containing protein</fullName>
    </submittedName>
</protein>
<feature type="chain" id="PRO_5039520216" evidence="9">
    <location>
        <begin position="19"/>
        <end position="210"/>
    </location>
</feature>
<accession>A0A1Y1YJB2</accession>